<proteinExistence type="predicted"/>
<organism evidence="8 9">
    <name type="scientific">Sphingomonas alba</name>
    <dbReference type="NCBI Taxonomy" id="2908208"/>
    <lineage>
        <taxon>Bacteria</taxon>
        <taxon>Pseudomonadati</taxon>
        <taxon>Pseudomonadota</taxon>
        <taxon>Alphaproteobacteria</taxon>
        <taxon>Sphingomonadales</taxon>
        <taxon>Sphingomonadaceae</taxon>
        <taxon>Sphingomonas</taxon>
    </lineage>
</organism>
<protein>
    <submittedName>
        <fullName evidence="8">Divalent metal cation transporter</fullName>
    </submittedName>
</protein>
<evidence type="ECO:0000256" key="4">
    <source>
        <dbReference type="ARBA" id="ARBA00022847"/>
    </source>
</evidence>
<feature type="transmembrane region" description="Helical" evidence="7">
    <location>
        <begin position="307"/>
        <end position="330"/>
    </location>
</feature>
<dbReference type="PANTHER" id="PTHR11706">
    <property type="entry name" value="SOLUTE CARRIER PROTEIN FAMILY 11 MEMBER"/>
    <property type="match status" value="1"/>
</dbReference>
<feature type="transmembrane region" description="Helical" evidence="7">
    <location>
        <begin position="202"/>
        <end position="220"/>
    </location>
</feature>
<feature type="transmembrane region" description="Helical" evidence="7">
    <location>
        <begin position="100"/>
        <end position="119"/>
    </location>
</feature>
<comment type="subcellular location">
    <subcellularLocation>
        <location evidence="1">Membrane</location>
        <topology evidence="1">Multi-pass membrane protein</topology>
    </subcellularLocation>
</comment>
<evidence type="ECO:0000256" key="6">
    <source>
        <dbReference type="ARBA" id="ARBA00023136"/>
    </source>
</evidence>
<feature type="transmembrane region" description="Helical" evidence="7">
    <location>
        <begin position="134"/>
        <end position="153"/>
    </location>
</feature>
<keyword evidence="5 7" id="KW-1133">Transmembrane helix</keyword>
<sequence length="437" mass="46616">MSSVPDECPIPPALNGVPGRQRRLDWRRVVGPGLITGASDDDPSGIATYSQTGAQFGFALSWTMILTFPLMCAVQMISARIGRVTGRGLAGNIVRFYPAWIANSLVALLLIANTINIGADLGAMADAGKLVTGLPSQVFLLIFAGFCAAAEVFMRYKAYARVLKWLTLALLSYIVTLFMVDIPWLEAGRGLVFPHVEWSPETLMMIVAIFGTTISPYLFFWQASQEAEEVEDDDEVQPLKCDPAEGRVELKRIGIDTMIGMLASNLVALAIVFTCAATLNAHDILNIRTSADAASALKPFAGDYASIVFAVGIVGTGLLAVPVLAGSAAYALGEARHWPVGLDRRPKRAKAFYGTIVLATAIGALMNFTPIDPIRALVVAAIINGIVSVPVMAVMMLVSTRKSVMSVFTVGGALLWLGWLATAVMALAVGAMIYTMI</sequence>
<dbReference type="RefSeq" id="WP_249848350.1">
    <property type="nucleotide sequence ID" value="NZ_JAMGBD010000001.1"/>
</dbReference>
<feature type="transmembrane region" description="Helical" evidence="7">
    <location>
        <begin position="259"/>
        <end position="279"/>
    </location>
</feature>
<keyword evidence="9" id="KW-1185">Reference proteome</keyword>
<dbReference type="PANTHER" id="PTHR11706:SF33">
    <property type="entry name" value="NATURAL RESISTANCE-ASSOCIATED MACROPHAGE PROTEIN 2"/>
    <property type="match status" value="1"/>
</dbReference>
<evidence type="ECO:0000313" key="8">
    <source>
        <dbReference type="EMBL" id="MCL6684076.1"/>
    </source>
</evidence>
<keyword evidence="6 7" id="KW-0472">Membrane</keyword>
<feature type="transmembrane region" description="Helical" evidence="7">
    <location>
        <begin position="410"/>
        <end position="434"/>
    </location>
</feature>
<feature type="transmembrane region" description="Helical" evidence="7">
    <location>
        <begin position="165"/>
        <end position="182"/>
    </location>
</feature>
<name>A0ABT0RN49_9SPHN</name>
<keyword evidence="2" id="KW-0813">Transport</keyword>
<evidence type="ECO:0000313" key="9">
    <source>
        <dbReference type="Proteomes" id="UP001165363"/>
    </source>
</evidence>
<feature type="transmembrane region" description="Helical" evidence="7">
    <location>
        <begin position="59"/>
        <end position="79"/>
    </location>
</feature>
<evidence type="ECO:0000256" key="1">
    <source>
        <dbReference type="ARBA" id="ARBA00004141"/>
    </source>
</evidence>
<keyword evidence="4" id="KW-0769">Symport</keyword>
<evidence type="ECO:0000256" key="3">
    <source>
        <dbReference type="ARBA" id="ARBA00022692"/>
    </source>
</evidence>
<feature type="transmembrane region" description="Helical" evidence="7">
    <location>
        <begin position="374"/>
        <end position="398"/>
    </location>
</feature>
<evidence type="ECO:0000256" key="2">
    <source>
        <dbReference type="ARBA" id="ARBA00022448"/>
    </source>
</evidence>
<dbReference type="InterPro" id="IPR001046">
    <property type="entry name" value="NRAMP_fam"/>
</dbReference>
<evidence type="ECO:0000256" key="7">
    <source>
        <dbReference type="SAM" id="Phobius"/>
    </source>
</evidence>
<reference evidence="8" key="1">
    <citation type="submission" date="2022-05" db="EMBL/GenBank/DDBJ databases">
        <authorList>
            <person name="Jo J.-H."/>
            <person name="Im W.-T."/>
        </authorList>
    </citation>
    <scope>NUCLEOTIDE SEQUENCE</scope>
    <source>
        <strain evidence="8">SE158</strain>
    </source>
</reference>
<keyword evidence="3 7" id="KW-0812">Transmembrane</keyword>
<accession>A0ABT0RN49</accession>
<gene>
    <name evidence="8" type="ORF">LZ536_09215</name>
</gene>
<feature type="transmembrane region" description="Helical" evidence="7">
    <location>
        <begin position="351"/>
        <end position="368"/>
    </location>
</feature>
<evidence type="ECO:0000256" key="5">
    <source>
        <dbReference type="ARBA" id="ARBA00022989"/>
    </source>
</evidence>
<dbReference type="Pfam" id="PF01566">
    <property type="entry name" value="Nramp"/>
    <property type="match status" value="1"/>
</dbReference>
<dbReference type="Proteomes" id="UP001165363">
    <property type="component" value="Unassembled WGS sequence"/>
</dbReference>
<dbReference type="EMBL" id="JAMGBD010000001">
    <property type="protein sequence ID" value="MCL6684076.1"/>
    <property type="molecule type" value="Genomic_DNA"/>
</dbReference>
<comment type="caution">
    <text evidence="8">The sequence shown here is derived from an EMBL/GenBank/DDBJ whole genome shotgun (WGS) entry which is preliminary data.</text>
</comment>